<accession>A0P0W0</accession>
<dbReference type="EMBL" id="AAUW01000021">
    <property type="protein sequence ID" value="EAV41424.1"/>
    <property type="molecule type" value="Genomic_DNA"/>
</dbReference>
<proteinExistence type="predicted"/>
<dbReference type="Proteomes" id="UP000004848">
    <property type="component" value="Unassembled WGS sequence"/>
</dbReference>
<dbReference type="AlphaFoldDB" id="A0P0W0"/>
<name>A0P0W0_ROSAI</name>
<evidence type="ECO:0000313" key="1">
    <source>
        <dbReference type="EMBL" id="EAV41424.1"/>
    </source>
</evidence>
<protein>
    <submittedName>
        <fullName evidence="1">Uncharacterized protein</fullName>
    </submittedName>
</protein>
<evidence type="ECO:0000313" key="2">
    <source>
        <dbReference type="Proteomes" id="UP000004848"/>
    </source>
</evidence>
<sequence>MMSAGDPASAQFMSTASQLVYANNEAIEKCRAAAAKAGRDQTCSIVVPGTEG</sequence>
<dbReference type="InterPro" id="IPR046121">
    <property type="entry name" value="DUF6118"/>
</dbReference>
<gene>
    <name evidence="1" type="ORF">SIAM614_01499</name>
</gene>
<organism evidence="1 2">
    <name type="scientific">Roseibium aggregatum (strain ATCC 25650 / DSM 13394 / JCM 20685 / NBRC 16684 / NCIMB 2208 / IAM 12614 / B1)</name>
    <name type="common">Stappia aggregata</name>
    <dbReference type="NCBI Taxonomy" id="384765"/>
    <lineage>
        <taxon>Bacteria</taxon>
        <taxon>Pseudomonadati</taxon>
        <taxon>Pseudomonadota</taxon>
        <taxon>Alphaproteobacteria</taxon>
        <taxon>Hyphomicrobiales</taxon>
        <taxon>Stappiaceae</taxon>
        <taxon>Roseibium</taxon>
    </lineage>
</organism>
<dbReference type="RefSeq" id="WP_006938707.1">
    <property type="nucleotide sequence ID" value="NZ_AAUW01000021.1"/>
</dbReference>
<dbReference type="GeneID" id="76830682"/>
<reference evidence="1 2" key="1">
    <citation type="submission" date="2006-05" db="EMBL/GenBank/DDBJ databases">
        <authorList>
            <person name="King G."/>
            <person name="Ferriera S."/>
            <person name="Johnson J."/>
            <person name="Kravitz S."/>
            <person name="Beeson K."/>
            <person name="Sutton G."/>
            <person name="Rogers Y.-H."/>
            <person name="Friedman R."/>
            <person name="Frazier M."/>
            <person name="Venter J.C."/>
        </authorList>
    </citation>
    <scope>NUCLEOTIDE SEQUENCE [LARGE SCALE GENOMIC DNA]</scope>
    <source>
        <strain evidence="2">ATCC 25650 / DSM 13394 / JCM 20685 / NBRC 16684 / NCIMB 2208 / IAM 12614 / B1</strain>
    </source>
</reference>
<dbReference type="Pfam" id="PF19613">
    <property type="entry name" value="DUF6118"/>
    <property type="match status" value="1"/>
</dbReference>
<comment type="caution">
    <text evidence="1">The sequence shown here is derived from an EMBL/GenBank/DDBJ whole genome shotgun (WGS) entry which is preliminary data.</text>
</comment>